<evidence type="ECO:0000313" key="3">
    <source>
        <dbReference type="Proteomes" id="UP001595892"/>
    </source>
</evidence>
<name>A0ABV9NMX8_9GAMM</name>
<evidence type="ECO:0000313" key="2">
    <source>
        <dbReference type="EMBL" id="MFC4727923.1"/>
    </source>
</evidence>
<gene>
    <name evidence="2" type="ORF">ACFO3Q_07035</name>
</gene>
<comment type="caution">
    <text evidence="2">The sequence shown here is derived from an EMBL/GenBank/DDBJ whole genome shotgun (WGS) entry which is preliminary data.</text>
</comment>
<evidence type="ECO:0000256" key="1">
    <source>
        <dbReference type="SAM" id="Phobius"/>
    </source>
</evidence>
<proteinExistence type="predicted"/>
<keyword evidence="1" id="KW-0812">Transmembrane</keyword>
<keyword evidence="3" id="KW-1185">Reference proteome</keyword>
<organism evidence="2 3">
    <name type="scientific">Coralloluteibacterium thermophilum</name>
    <dbReference type="NCBI Taxonomy" id="2707049"/>
    <lineage>
        <taxon>Bacteria</taxon>
        <taxon>Pseudomonadati</taxon>
        <taxon>Pseudomonadota</taxon>
        <taxon>Gammaproteobacteria</taxon>
        <taxon>Lysobacterales</taxon>
        <taxon>Lysobacteraceae</taxon>
        <taxon>Coralloluteibacterium</taxon>
    </lineage>
</organism>
<dbReference type="RefSeq" id="WP_377003928.1">
    <property type="nucleotide sequence ID" value="NZ_JBHSGG010000017.1"/>
</dbReference>
<keyword evidence="1" id="KW-0472">Membrane</keyword>
<protein>
    <submittedName>
        <fullName evidence="2">Uncharacterized protein</fullName>
    </submittedName>
</protein>
<feature type="transmembrane region" description="Helical" evidence="1">
    <location>
        <begin position="68"/>
        <end position="94"/>
    </location>
</feature>
<dbReference type="Proteomes" id="UP001595892">
    <property type="component" value="Unassembled WGS sequence"/>
</dbReference>
<feature type="transmembrane region" description="Helical" evidence="1">
    <location>
        <begin position="114"/>
        <end position="136"/>
    </location>
</feature>
<sequence>MPSTTPSRWILAVFALAAGVLGVAAVWALASVMLGGLQGWMALVAAADAALLLRLAGVAPGRVRSLAAVLATLATAALAAWFSVAGELAPLFGLRPLDAVLRLGTDTAVLLVRQAATVADLAWVGLSLPVAAWLGAGKKEE</sequence>
<feature type="transmembrane region" description="Helical" evidence="1">
    <location>
        <begin position="38"/>
        <end position="56"/>
    </location>
</feature>
<keyword evidence="1" id="KW-1133">Transmembrane helix</keyword>
<dbReference type="EMBL" id="JBHSGG010000017">
    <property type="protein sequence ID" value="MFC4727923.1"/>
    <property type="molecule type" value="Genomic_DNA"/>
</dbReference>
<accession>A0ABV9NMX8</accession>
<reference evidence="3" key="1">
    <citation type="journal article" date="2019" name="Int. J. Syst. Evol. Microbiol.">
        <title>The Global Catalogue of Microorganisms (GCM) 10K type strain sequencing project: providing services to taxonomists for standard genome sequencing and annotation.</title>
        <authorList>
            <consortium name="The Broad Institute Genomics Platform"/>
            <consortium name="The Broad Institute Genome Sequencing Center for Infectious Disease"/>
            <person name="Wu L."/>
            <person name="Ma J."/>
        </authorList>
    </citation>
    <scope>NUCLEOTIDE SEQUENCE [LARGE SCALE GENOMIC DNA]</scope>
    <source>
        <strain evidence="3">CGMCC 1.13574</strain>
    </source>
</reference>